<proteinExistence type="predicted"/>
<dbReference type="Proteomes" id="UP000183945">
    <property type="component" value="Unassembled WGS sequence"/>
</dbReference>
<accession>A0A1M5L4M0</accession>
<gene>
    <name evidence="2" type="ORF">SAMN05444483_1188</name>
</gene>
<dbReference type="RefSeq" id="WP_072881416.1">
    <property type="nucleotide sequence ID" value="NZ_FQVT01000018.1"/>
</dbReference>
<protein>
    <submittedName>
        <fullName evidence="2">Uncharacterized protein</fullName>
    </submittedName>
</protein>
<sequence length="122" mass="14182">MKKILLILFLFFSLAMLAQEKNKNVSVELKTKYPELLKKFFNLYGKFKPSEVETAQLFTGVDSLQAYFGTTYSDNKDRFYWTAIANNDSLLVLRAGFILEKTSENVFEKEEEIGLYSDHTKK</sequence>
<evidence type="ECO:0000313" key="3">
    <source>
        <dbReference type="Proteomes" id="UP000183945"/>
    </source>
</evidence>
<evidence type="ECO:0000256" key="1">
    <source>
        <dbReference type="SAM" id="SignalP"/>
    </source>
</evidence>
<evidence type="ECO:0000313" key="2">
    <source>
        <dbReference type="EMBL" id="SHG59709.1"/>
    </source>
</evidence>
<reference evidence="3" key="1">
    <citation type="submission" date="2016-11" db="EMBL/GenBank/DDBJ databases">
        <authorList>
            <person name="Varghese N."/>
            <person name="Submissions S."/>
        </authorList>
    </citation>
    <scope>NUCLEOTIDE SEQUENCE [LARGE SCALE GENOMIC DNA]</scope>
    <source>
        <strain evidence="3">DSM 24579</strain>
    </source>
</reference>
<dbReference type="EMBL" id="FQVT01000018">
    <property type="protein sequence ID" value="SHG59709.1"/>
    <property type="molecule type" value="Genomic_DNA"/>
</dbReference>
<keyword evidence="3" id="KW-1185">Reference proteome</keyword>
<name>A0A1M5L4M0_SALEC</name>
<feature type="chain" id="PRO_5012635397" evidence="1">
    <location>
        <begin position="19"/>
        <end position="122"/>
    </location>
</feature>
<dbReference type="STRING" id="1073325.SAMN05444483_1188"/>
<keyword evidence="1" id="KW-0732">Signal</keyword>
<feature type="signal peptide" evidence="1">
    <location>
        <begin position="1"/>
        <end position="18"/>
    </location>
</feature>
<organism evidence="2 3">
    <name type="scientific">Salegentibacter echinorum</name>
    <dbReference type="NCBI Taxonomy" id="1073325"/>
    <lineage>
        <taxon>Bacteria</taxon>
        <taxon>Pseudomonadati</taxon>
        <taxon>Bacteroidota</taxon>
        <taxon>Flavobacteriia</taxon>
        <taxon>Flavobacteriales</taxon>
        <taxon>Flavobacteriaceae</taxon>
        <taxon>Salegentibacter</taxon>
    </lineage>
</organism>
<dbReference type="AlphaFoldDB" id="A0A1M5L4M0"/>